<dbReference type="RefSeq" id="WP_210058775.1">
    <property type="nucleotide sequence ID" value="NZ_BAAAMH010000007.1"/>
</dbReference>
<dbReference type="Gene3D" id="1.10.10.10">
    <property type="entry name" value="Winged helix-like DNA-binding domain superfamily/Winged helix DNA-binding domain"/>
    <property type="match status" value="1"/>
</dbReference>
<keyword evidence="7" id="KW-1185">Reference proteome</keyword>
<evidence type="ECO:0000313" key="7">
    <source>
        <dbReference type="Proteomes" id="UP000758168"/>
    </source>
</evidence>
<comment type="caution">
    <text evidence="6">The sequence shown here is derived from an EMBL/GenBank/DDBJ whole genome shotgun (WGS) entry which is preliminary data.</text>
</comment>
<sequence length="288" mass="31718">MDVATRSAHWLGEVVDLMRGPSPVMPVAALLTSLSQTFDVSGSSWDWFDPDGSFGMVMDPAEIPQIEQETLDRWLTGELFDTHALLQWFRVTGDLRPQTTARVPTRILARRRRLPLERALAAMAMEHQLSVVYRQHGPTHRAFVLARGGSDFSDDDLVVAQVVQRSLAALDHQVAVMQRMTRPAAAADLGLTGRELAVLQLMAEGTTIRRAARELACSPRTVEKHLENAYRRLGVRDRLNAVRVLHITGTTTPVLATDHLTVTGSGDYRGPVRPAVRTSAGPTPPRAP</sequence>
<dbReference type="InterPro" id="IPR036388">
    <property type="entry name" value="WH-like_DNA-bd_sf"/>
</dbReference>
<dbReference type="PROSITE" id="PS50043">
    <property type="entry name" value="HTH_LUXR_2"/>
    <property type="match status" value="1"/>
</dbReference>
<dbReference type="Proteomes" id="UP000758168">
    <property type="component" value="Unassembled WGS sequence"/>
</dbReference>
<evidence type="ECO:0000256" key="3">
    <source>
        <dbReference type="ARBA" id="ARBA00023163"/>
    </source>
</evidence>
<evidence type="ECO:0000256" key="1">
    <source>
        <dbReference type="ARBA" id="ARBA00023015"/>
    </source>
</evidence>
<dbReference type="PANTHER" id="PTHR44688:SF16">
    <property type="entry name" value="DNA-BINDING TRANSCRIPTIONAL ACTIVATOR DEVR_DOSR"/>
    <property type="match status" value="1"/>
</dbReference>
<dbReference type="SMART" id="SM00421">
    <property type="entry name" value="HTH_LUXR"/>
    <property type="match status" value="1"/>
</dbReference>
<dbReference type="Pfam" id="PF00196">
    <property type="entry name" value="GerE"/>
    <property type="match status" value="1"/>
</dbReference>
<dbReference type="EMBL" id="JAGIOB010000001">
    <property type="protein sequence ID" value="MBP2418886.1"/>
    <property type="molecule type" value="Genomic_DNA"/>
</dbReference>
<feature type="domain" description="HTH luxR-type" evidence="5">
    <location>
        <begin position="184"/>
        <end position="249"/>
    </location>
</feature>
<organism evidence="6 7">
    <name type="scientific">Microlunatus capsulatus</name>
    <dbReference type="NCBI Taxonomy" id="99117"/>
    <lineage>
        <taxon>Bacteria</taxon>
        <taxon>Bacillati</taxon>
        <taxon>Actinomycetota</taxon>
        <taxon>Actinomycetes</taxon>
        <taxon>Propionibacteriales</taxon>
        <taxon>Propionibacteriaceae</taxon>
        <taxon>Microlunatus</taxon>
    </lineage>
</organism>
<dbReference type="PRINTS" id="PR00038">
    <property type="entry name" value="HTHLUXR"/>
</dbReference>
<gene>
    <name evidence="6" type="ORF">JOF54_003808</name>
</gene>
<dbReference type="InterPro" id="IPR000792">
    <property type="entry name" value="Tscrpt_reg_LuxR_C"/>
</dbReference>
<dbReference type="InterPro" id="IPR016032">
    <property type="entry name" value="Sig_transdc_resp-reg_C-effctor"/>
</dbReference>
<dbReference type="GO" id="GO:0003677">
    <property type="term" value="F:DNA binding"/>
    <property type="evidence" value="ECO:0007669"/>
    <property type="project" value="UniProtKB-KW"/>
</dbReference>
<dbReference type="CDD" id="cd06170">
    <property type="entry name" value="LuxR_C_like"/>
    <property type="match status" value="1"/>
</dbReference>
<protein>
    <submittedName>
        <fullName evidence="6">DNA-binding CsgD family transcriptional regulator</fullName>
    </submittedName>
</protein>
<keyword evidence="3" id="KW-0804">Transcription</keyword>
<reference evidence="6 7" key="1">
    <citation type="submission" date="2021-03" db="EMBL/GenBank/DDBJ databases">
        <title>Sequencing the genomes of 1000 actinobacteria strains.</title>
        <authorList>
            <person name="Klenk H.-P."/>
        </authorList>
    </citation>
    <scope>NUCLEOTIDE SEQUENCE [LARGE SCALE GENOMIC DNA]</scope>
    <source>
        <strain evidence="6 7">DSM 12936</strain>
    </source>
</reference>
<evidence type="ECO:0000256" key="4">
    <source>
        <dbReference type="SAM" id="MobiDB-lite"/>
    </source>
</evidence>
<evidence type="ECO:0000313" key="6">
    <source>
        <dbReference type="EMBL" id="MBP2418886.1"/>
    </source>
</evidence>
<evidence type="ECO:0000259" key="5">
    <source>
        <dbReference type="PROSITE" id="PS50043"/>
    </source>
</evidence>
<dbReference type="SUPFAM" id="SSF46894">
    <property type="entry name" value="C-terminal effector domain of the bipartite response regulators"/>
    <property type="match status" value="1"/>
</dbReference>
<accession>A0ABS4ZCX5</accession>
<keyword evidence="2 6" id="KW-0238">DNA-binding</keyword>
<feature type="region of interest" description="Disordered" evidence="4">
    <location>
        <begin position="265"/>
        <end position="288"/>
    </location>
</feature>
<evidence type="ECO:0000256" key="2">
    <source>
        <dbReference type="ARBA" id="ARBA00023125"/>
    </source>
</evidence>
<name>A0ABS4ZCX5_9ACTN</name>
<dbReference type="PANTHER" id="PTHR44688">
    <property type="entry name" value="DNA-BINDING TRANSCRIPTIONAL ACTIVATOR DEVR_DOSR"/>
    <property type="match status" value="1"/>
</dbReference>
<keyword evidence="1" id="KW-0805">Transcription regulation</keyword>
<proteinExistence type="predicted"/>